<keyword evidence="2" id="KW-1185">Reference proteome</keyword>
<gene>
    <name evidence="1" type="ORF">O6H91_03G116000</name>
</gene>
<proteinExistence type="predicted"/>
<dbReference type="EMBL" id="CM055094">
    <property type="protein sequence ID" value="KAJ7563588.1"/>
    <property type="molecule type" value="Genomic_DNA"/>
</dbReference>
<name>A0ACC2EB56_DIPCM</name>
<comment type="caution">
    <text evidence="1">The sequence shown here is derived from an EMBL/GenBank/DDBJ whole genome shotgun (WGS) entry which is preliminary data.</text>
</comment>
<evidence type="ECO:0000313" key="1">
    <source>
        <dbReference type="EMBL" id="KAJ7563588.1"/>
    </source>
</evidence>
<organism evidence="1 2">
    <name type="scientific">Diphasiastrum complanatum</name>
    <name type="common">Issler's clubmoss</name>
    <name type="synonym">Lycopodium complanatum</name>
    <dbReference type="NCBI Taxonomy" id="34168"/>
    <lineage>
        <taxon>Eukaryota</taxon>
        <taxon>Viridiplantae</taxon>
        <taxon>Streptophyta</taxon>
        <taxon>Embryophyta</taxon>
        <taxon>Tracheophyta</taxon>
        <taxon>Lycopodiopsida</taxon>
        <taxon>Lycopodiales</taxon>
        <taxon>Lycopodiaceae</taxon>
        <taxon>Lycopodioideae</taxon>
        <taxon>Diphasiastrum</taxon>
    </lineage>
</organism>
<evidence type="ECO:0000313" key="2">
    <source>
        <dbReference type="Proteomes" id="UP001162992"/>
    </source>
</evidence>
<protein>
    <submittedName>
        <fullName evidence="1">Uncharacterized protein</fullName>
    </submittedName>
</protein>
<reference evidence="2" key="1">
    <citation type="journal article" date="2024" name="Proc. Natl. Acad. Sci. U.S.A.">
        <title>Extraordinary preservation of gene collinearity over three hundred million years revealed in homosporous lycophytes.</title>
        <authorList>
            <person name="Li C."/>
            <person name="Wickell D."/>
            <person name="Kuo L.Y."/>
            <person name="Chen X."/>
            <person name="Nie B."/>
            <person name="Liao X."/>
            <person name="Peng D."/>
            <person name="Ji J."/>
            <person name="Jenkins J."/>
            <person name="Williams M."/>
            <person name="Shu S."/>
            <person name="Plott C."/>
            <person name="Barry K."/>
            <person name="Rajasekar S."/>
            <person name="Grimwood J."/>
            <person name="Han X."/>
            <person name="Sun S."/>
            <person name="Hou Z."/>
            <person name="He W."/>
            <person name="Dai G."/>
            <person name="Sun C."/>
            <person name="Schmutz J."/>
            <person name="Leebens-Mack J.H."/>
            <person name="Li F.W."/>
            <person name="Wang L."/>
        </authorList>
    </citation>
    <scope>NUCLEOTIDE SEQUENCE [LARGE SCALE GENOMIC DNA]</scope>
    <source>
        <strain evidence="2">cv. PW_Plant_1</strain>
    </source>
</reference>
<dbReference type="Proteomes" id="UP001162992">
    <property type="component" value="Chromosome 3"/>
</dbReference>
<sequence length="627" mass="71678">MALEVFSNIKIPNHRSGGYYALNASLVSAPLKASIVNSFGSRRHFDLDNLTSHVPELQFWSLIDTRCSPFFTALCSRSSCSHNVALYRSCGLRSSSFRHKKLSLSRNNLCECSYLSFGQSLGWSRGELWGELLLENNYYHAAVQLKKRSSPSADTTKACNFTRRNRLKIKLQPHGFTIVRSHLNFLGKHSSVQSDYWYPVKSLDSEQFLNKEFATQATGRPDFSLHTKLKCLARYLEYGGQVAEDSWECLLGSFSAGRQKEEKPEIHSSWKVQRWRPNRSNHQKTSIRAQFTQAQLLTSARPRQALQPDYFPHRQVRRNCVPQSRDTPPKRDTGIASEKDWGITLNNGKTNESGVNEDGSTWYRENGVDIGDNGYRCRWTVMGGQSADSSIEWKEAWWEKSDWTGYKELGAEKSGKNAAGDSWWETWQEVLRQDDWSNLARIEKSAQKQAKSGDGVAGWYEKWWEKYNAKGWTDKGAHKYGRLNDQAWWEKWGEQYDGQGAVLKWTDKWAENAMGEKWGDKWEERFEAGLGTRQGETWHASAGGERWSRTWGEEHFGSRKVHKYGKSSSGESWDNMVEEGTFYKAEPHYGWADAVGSSAQLLSIEPLERPPGVYPDLDFGPLPPPPP</sequence>
<accession>A0ACC2EB56</accession>